<gene>
    <name evidence="1" type="ORF">UFOPK3752_02043</name>
    <name evidence="2" type="ORF">UFOPK4150_01968</name>
</gene>
<proteinExistence type="predicted"/>
<organism evidence="1">
    <name type="scientific">freshwater metagenome</name>
    <dbReference type="NCBI Taxonomy" id="449393"/>
    <lineage>
        <taxon>unclassified sequences</taxon>
        <taxon>metagenomes</taxon>
        <taxon>ecological metagenomes</taxon>
    </lineage>
</organism>
<name>A0A6J7KLK4_9ZZZZ</name>
<protein>
    <submittedName>
        <fullName evidence="1">Unannotated protein</fullName>
    </submittedName>
</protein>
<reference evidence="1" key="1">
    <citation type="submission" date="2020-05" db="EMBL/GenBank/DDBJ databases">
        <authorList>
            <person name="Chiriac C."/>
            <person name="Salcher M."/>
            <person name="Ghai R."/>
            <person name="Kavagutti S V."/>
        </authorList>
    </citation>
    <scope>NUCLEOTIDE SEQUENCE</scope>
</reference>
<accession>A0A6J7KLK4</accession>
<evidence type="ECO:0000313" key="2">
    <source>
        <dbReference type="EMBL" id="CAB5038201.1"/>
    </source>
</evidence>
<sequence length="73" mass="7794">MGDRVGNVASAVAAPDRLIPKEFGWFDSGQRVGEDTGLSAFVVLASESSDPSDRPRSGMLDRLAFNSLDHTNV</sequence>
<dbReference type="EMBL" id="CAFBND010000121">
    <property type="protein sequence ID" value="CAB4957188.1"/>
    <property type="molecule type" value="Genomic_DNA"/>
</dbReference>
<evidence type="ECO:0000313" key="1">
    <source>
        <dbReference type="EMBL" id="CAB4957188.1"/>
    </source>
</evidence>
<dbReference type="EMBL" id="CAFBPU010000051">
    <property type="protein sequence ID" value="CAB5038201.1"/>
    <property type="molecule type" value="Genomic_DNA"/>
</dbReference>
<dbReference type="AlphaFoldDB" id="A0A6J7KLK4"/>